<dbReference type="AlphaFoldDB" id="A0A6C0BIL1"/>
<reference evidence="1" key="1">
    <citation type="journal article" date="2020" name="Nature">
        <title>Giant virus diversity and host interactions through global metagenomics.</title>
        <authorList>
            <person name="Schulz F."/>
            <person name="Roux S."/>
            <person name="Paez-Espino D."/>
            <person name="Jungbluth S."/>
            <person name="Walsh D.A."/>
            <person name="Denef V.J."/>
            <person name="McMahon K.D."/>
            <person name="Konstantinidis K.T."/>
            <person name="Eloe-Fadrosh E.A."/>
            <person name="Kyrpides N.C."/>
            <person name="Woyke T."/>
        </authorList>
    </citation>
    <scope>NUCLEOTIDE SEQUENCE</scope>
    <source>
        <strain evidence="1">GVMAG-M-3300013006-15</strain>
    </source>
</reference>
<proteinExistence type="predicted"/>
<dbReference type="EMBL" id="MN739165">
    <property type="protein sequence ID" value="QHS91862.1"/>
    <property type="molecule type" value="Genomic_DNA"/>
</dbReference>
<accession>A0A6C0BIL1</accession>
<sequence length="142" mass="15880">MATVYIIQNRSGGTYLAATNLPLDHRLKQHNGLNNIKPLGYIDEWSYTCFINGFSSTDFIFFQMSWRNININGMSDGIVGNTVLYRLANLVDLLNTFVTTDTLTLHLCTSESVSCWVNASQGASWPFLTVIDESPQISDGLY</sequence>
<protein>
    <submittedName>
        <fullName evidence="1">Uncharacterized protein</fullName>
    </submittedName>
</protein>
<organism evidence="1">
    <name type="scientific">viral metagenome</name>
    <dbReference type="NCBI Taxonomy" id="1070528"/>
    <lineage>
        <taxon>unclassified sequences</taxon>
        <taxon>metagenomes</taxon>
        <taxon>organismal metagenomes</taxon>
    </lineage>
</organism>
<name>A0A6C0BIL1_9ZZZZ</name>
<evidence type="ECO:0000313" key="1">
    <source>
        <dbReference type="EMBL" id="QHS91862.1"/>
    </source>
</evidence>